<organism evidence="1">
    <name type="scientific">uncultured Solirubrobacteraceae bacterium</name>
    <dbReference type="NCBI Taxonomy" id="1162706"/>
    <lineage>
        <taxon>Bacteria</taxon>
        <taxon>Bacillati</taxon>
        <taxon>Actinomycetota</taxon>
        <taxon>Thermoleophilia</taxon>
        <taxon>Solirubrobacterales</taxon>
        <taxon>Solirubrobacteraceae</taxon>
        <taxon>environmental samples</taxon>
    </lineage>
</organism>
<gene>
    <name evidence="1" type="ORF">AVDCRST_MAG65-1733</name>
</gene>
<name>A0A6J4RZS3_9ACTN</name>
<proteinExistence type="predicted"/>
<dbReference type="EMBL" id="CADCVL010000308">
    <property type="protein sequence ID" value="CAA9486026.1"/>
    <property type="molecule type" value="Genomic_DNA"/>
</dbReference>
<dbReference type="SUPFAM" id="SSF56784">
    <property type="entry name" value="HAD-like"/>
    <property type="match status" value="1"/>
</dbReference>
<accession>A0A6J4RZS3</accession>
<dbReference type="Gene3D" id="3.40.50.1000">
    <property type="entry name" value="HAD superfamily/HAD-like"/>
    <property type="match status" value="1"/>
</dbReference>
<dbReference type="InterPro" id="IPR023214">
    <property type="entry name" value="HAD_sf"/>
</dbReference>
<feature type="non-terminal residue" evidence="1">
    <location>
        <position position="124"/>
    </location>
</feature>
<evidence type="ECO:0000313" key="1">
    <source>
        <dbReference type="EMBL" id="CAA9486026.1"/>
    </source>
</evidence>
<dbReference type="Gene3D" id="1.10.150.240">
    <property type="entry name" value="Putative phosphatase, domain 2"/>
    <property type="match status" value="1"/>
</dbReference>
<reference evidence="1" key="1">
    <citation type="submission" date="2020-02" db="EMBL/GenBank/DDBJ databases">
        <authorList>
            <person name="Meier V. D."/>
        </authorList>
    </citation>
    <scope>NUCLEOTIDE SEQUENCE</scope>
    <source>
        <strain evidence="1">AVDCRST_MAG65</strain>
    </source>
</reference>
<dbReference type="InterPro" id="IPR036412">
    <property type="entry name" value="HAD-like_sf"/>
</dbReference>
<dbReference type="InterPro" id="IPR023198">
    <property type="entry name" value="PGP-like_dom2"/>
</dbReference>
<protein>
    <submittedName>
        <fullName evidence="1">Uncharacterized protein</fullName>
    </submittedName>
</protein>
<dbReference type="AlphaFoldDB" id="A0A6J4RZS3"/>
<sequence>MVEVHGVEPDKAHYVSYAGRTDGAIARDQLLRAGVDAARIDAELAAVQVATSRRYDGLCPSDLSSLISSGIAELLAELAELPERFRLSLLTGNFEPVARLKLERAGIGRHFPAGQGAFGSDAED</sequence>